<evidence type="ECO:0000313" key="3">
    <source>
        <dbReference type="Proteomes" id="UP000678393"/>
    </source>
</evidence>
<name>A0A8S3ZFY3_9EUPU</name>
<keyword evidence="3" id="KW-1185">Reference proteome</keyword>
<dbReference type="EMBL" id="CAJHNH020002401">
    <property type="protein sequence ID" value="CAG5126610.1"/>
    <property type="molecule type" value="Genomic_DNA"/>
</dbReference>
<sequence length="278" mass="31382">MDFLLGLQKALAQGITKEDYTDIWKKETELKICNSKIQKISSQGSTSDDMKSDMDCAEKNPLIPLLKQIAEKQDKIQHQQISIQQQLRHLQICHERDQQKLQQQFEEAQKGLSEKVLVMEASLANLQPAVEACVRQTAHSESLGIQEKCSVISQTFCNHILEEMRKITGGSKTVNKAEKSQIKAEKESQMLKKKTAKDVTARAHREDDTDVSTDLSFCSDDKSDIDEKMETLLMEIQPDADTDRSVSSALDEESSNSLKGSLRYELNTFLVNVQKNSC</sequence>
<dbReference type="AlphaFoldDB" id="A0A8S3ZFY3"/>
<accession>A0A8S3ZFY3</accession>
<evidence type="ECO:0000313" key="2">
    <source>
        <dbReference type="EMBL" id="CAG5126610.1"/>
    </source>
</evidence>
<evidence type="ECO:0000256" key="1">
    <source>
        <dbReference type="SAM" id="MobiDB-lite"/>
    </source>
</evidence>
<organism evidence="2 3">
    <name type="scientific">Candidula unifasciata</name>
    <dbReference type="NCBI Taxonomy" id="100452"/>
    <lineage>
        <taxon>Eukaryota</taxon>
        <taxon>Metazoa</taxon>
        <taxon>Spiralia</taxon>
        <taxon>Lophotrochozoa</taxon>
        <taxon>Mollusca</taxon>
        <taxon>Gastropoda</taxon>
        <taxon>Heterobranchia</taxon>
        <taxon>Euthyneura</taxon>
        <taxon>Panpulmonata</taxon>
        <taxon>Eupulmonata</taxon>
        <taxon>Stylommatophora</taxon>
        <taxon>Helicina</taxon>
        <taxon>Helicoidea</taxon>
        <taxon>Geomitridae</taxon>
        <taxon>Candidula</taxon>
    </lineage>
</organism>
<comment type="caution">
    <text evidence="2">The sequence shown here is derived from an EMBL/GenBank/DDBJ whole genome shotgun (WGS) entry which is preliminary data.</text>
</comment>
<reference evidence="2" key="1">
    <citation type="submission" date="2021-04" db="EMBL/GenBank/DDBJ databases">
        <authorList>
            <consortium name="Molecular Ecology Group"/>
        </authorList>
    </citation>
    <scope>NUCLEOTIDE SEQUENCE</scope>
</reference>
<gene>
    <name evidence="2" type="ORF">CUNI_LOCUS12168</name>
</gene>
<feature type="region of interest" description="Disordered" evidence="1">
    <location>
        <begin position="181"/>
        <end position="205"/>
    </location>
</feature>
<protein>
    <submittedName>
        <fullName evidence="2">Uncharacterized protein</fullName>
    </submittedName>
</protein>
<proteinExistence type="predicted"/>
<dbReference type="Proteomes" id="UP000678393">
    <property type="component" value="Unassembled WGS sequence"/>
</dbReference>